<keyword evidence="3" id="KW-1185">Reference proteome</keyword>
<organism evidence="2 3">
    <name type="scientific">Electrophorus voltai</name>
    <dbReference type="NCBI Taxonomy" id="2609070"/>
    <lineage>
        <taxon>Eukaryota</taxon>
        <taxon>Metazoa</taxon>
        <taxon>Chordata</taxon>
        <taxon>Craniata</taxon>
        <taxon>Vertebrata</taxon>
        <taxon>Euteleostomi</taxon>
        <taxon>Actinopterygii</taxon>
        <taxon>Neopterygii</taxon>
        <taxon>Teleostei</taxon>
        <taxon>Ostariophysi</taxon>
        <taxon>Gymnotiformes</taxon>
        <taxon>Gymnotoidei</taxon>
        <taxon>Gymnotidae</taxon>
        <taxon>Electrophorus</taxon>
    </lineage>
</organism>
<dbReference type="Gene3D" id="1.20.1250.10">
    <property type="match status" value="1"/>
</dbReference>
<evidence type="ECO:0000313" key="3">
    <source>
        <dbReference type="Proteomes" id="UP001239994"/>
    </source>
</evidence>
<dbReference type="GO" id="GO:0045639">
    <property type="term" value="P:positive regulation of myeloid cell differentiation"/>
    <property type="evidence" value="ECO:0007669"/>
    <property type="project" value="InterPro"/>
</dbReference>
<proteinExistence type="predicted"/>
<dbReference type="EMBL" id="JAROKS010000017">
    <property type="protein sequence ID" value="KAK1794378.1"/>
    <property type="molecule type" value="Genomic_DNA"/>
</dbReference>
<protein>
    <submittedName>
        <fullName evidence="2">Uncharacterized protein</fullName>
    </submittedName>
</protein>
<gene>
    <name evidence="2" type="ORF">P4O66_011260</name>
</gene>
<dbReference type="PANTHER" id="PTHR10511:SF2">
    <property type="entry name" value="GRANULOCYTE COLONY-STIMULATING FACTOR"/>
    <property type="match status" value="1"/>
</dbReference>
<comment type="caution">
    <text evidence="2">The sequence shown here is derived from an EMBL/GenBank/DDBJ whole genome shotgun (WGS) entry which is preliminary data.</text>
</comment>
<dbReference type="AlphaFoldDB" id="A0AAD8ZAD8"/>
<evidence type="ECO:0000313" key="2">
    <source>
        <dbReference type="EMBL" id="KAK1794378.1"/>
    </source>
</evidence>
<dbReference type="InterPro" id="IPR040117">
    <property type="entry name" value="GCSF/MGF"/>
</dbReference>
<dbReference type="Proteomes" id="UP001239994">
    <property type="component" value="Unassembled WGS sequence"/>
</dbReference>
<evidence type="ECO:0000256" key="1">
    <source>
        <dbReference type="SAM" id="MobiDB-lite"/>
    </source>
</evidence>
<sequence length="267" mass="29088">MQEHAALPFRQNINKRNLGCPTPHHPSTGSGATGPRSPTGVGRLRTSRCGPTNQWPSELSCPPAGSYLALCALAASVGCAPIMQDSQDNAENGHSLITKILNDIPAAHKSWINIASMSLDEVDKFQYLKEQLNFPAAPRLQLISDNFTLHDCLSRISEGLSLHKALLKVIRKKMTSASAEVNELLFDIRDLALLVQKMRTLAPAPAAGAPPVRVISENRLEEDLRPGLSSEYLVKLAAHLTLLQLRQFGQDVSRSFQSMQDGQTPTP</sequence>
<dbReference type="GO" id="GO:0005125">
    <property type="term" value="F:cytokine activity"/>
    <property type="evidence" value="ECO:0007669"/>
    <property type="project" value="InterPro"/>
</dbReference>
<accession>A0AAD8ZAD8</accession>
<dbReference type="InterPro" id="IPR009079">
    <property type="entry name" value="4_helix_cytokine-like_core"/>
</dbReference>
<dbReference type="SUPFAM" id="SSF47266">
    <property type="entry name" value="4-helical cytokines"/>
    <property type="match status" value="1"/>
</dbReference>
<dbReference type="PANTHER" id="PTHR10511">
    <property type="entry name" value="GRANULOCYTE COLONY-STIMULATING FACTOR"/>
    <property type="match status" value="1"/>
</dbReference>
<feature type="region of interest" description="Disordered" evidence="1">
    <location>
        <begin position="1"/>
        <end position="49"/>
    </location>
</feature>
<reference evidence="2" key="1">
    <citation type="submission" date="2023-03" db="EMBL/GenBank/DDBJ databases">
        <title>Electrophorus voltai genome.</title>
        <authorList>
            <person name="Bian C."/>
        </authorList>
    </citation>
    <scope>NUCLEOTIDE SEQUENCE</scope>
    <source>
        <strain evidence="2">CB-2022</strain>
        <tissue evidence="2">Muscle</tissue>
    </source>
</reference>
<name>A0AAD8ZAD8_9TELE</name>